<dbReference type="InterPro" id="IPR019646">
    <property type="entry name" value="Aminoglyc_AdlTrfase"/>
</dbReference>
<evidence type="ECO:0008006" key="3">
    <source>
        <dbReference type="Google" id="ProtNLM"/>
    </source>
</evidence>
<protein>
    <recommendedName>
        <fullName evidence="3">Amino acid transporter</fullName>
    </recommendedName>
</protein>
<keyword evidence="2" id="KW-1185">Reference proteome</keyword>
<organism evidence="1 2">
    <name type="scientific">Streptomyces hygroscopicus</name>
    <dbReference type="NCBI Taxonomy" id="1912"/>
    <lineage>
        <taxon>Bacteria</taxon>
        <taxon>Bacillati</taxon>
        <taxon>Actinomycetota</taxon>
        <taxon>Actinomycetes</taxon>
        <taxon>Kitasatosporales</taxon>
        <taxon>Streptomycetaceae</taxon>
        <taxon>Streptomyces</taxon>
        <taxon>Streptomyces violaceusniger group</taxon>
    </lineage>
</organism>
<dbReference type="Pfam" id="PF10706">
    <property type="entry name" value="Aminoglyc_resit"/>
    <property type="match status" value="1"/>
</dbReference>
<accession>A0ABQ3UE50</accession>
<dbReference type="Proteomes" id="UP001054854">
    <property type="component" value="Unassembled WGS sequence"/>
</dbReference>
<sequence>MCPLLSPSRFRHYVGPMTDSLPPGGAVLDADELDARWRDAWRPEQVAERLAGVGAPWCVAAGWALDLFRGGQSRPHGDLEIAVPAARFPEIRDRFPAYACDAVGSGRVWAGAGADVLAVTHQTWLRDPVSGRFLFDVFREPHEGGTWICRRDESLRLPYEAIIERTADGIPYLVPELVLLFKAKEARPKDHADFEGVLPLLSRSRRDALGGWLTRVHPGHPWLERLLKNSGKW</sequence>
<reference evidence="1" key="1">
    <citation type="submission" date="2024-05" db="EMBL/GenBank/DDBJ databases">
        <title>Whole genome shotgun sequence of Streptomyces hygroscopicus NBRC 113678.</title>
        <authorList>
            <person name="Komaki H."/>
            <person name="Tamura T."/>
        </authorList>
    </citation>
    <scope>NUCLEOTIDE SEQUENCE</scope>
    <source>
        <strain evidence="1">N11-34</strain>
    </source>
</reference>
<comment type="caution">
    <text evidence="1">The sequence shown here is derived from an EMBL/GenBank/DDBJ whole genome shotgun (WGS) entry which is preliminary data.</text>
</comment>
<dbReference type="Gene3D" id="3.30.460.40">
    <property type="match status" value="1"/>
</dbReference>
<name>A0ABQ3UE50_STRHY</name>
<gene>
    <name evidence="1" type="ORF">TPA0910_83230</name>
</gene>
<dbReference type="EMBL" id="BNEK01000005">
    <property type="protein sequence ID" value="GHJ33890.1"/>
    <property type="molecule type" value="Genomic_DNA"/>
</dbReference>
<evidence type="ECO:0000313" key="1">
    <source>
        <dbReference type="EMBL" id="GHJ33890.1"/>
    </source>
</evidence>
<evidence type="ECO:0000313" key="2">
    <source>
        <dbReference type="Proteomes" id="UP001054854"/>
    </source>
</evidence>
<proteinExistence type="predicted"/>